<reference evidence="2" key="1">
    <citation type="submission" date="2018-06" db="EMBL/GenBank/DDBJ databases">
        <authorList>
            <person name="Cea G.-C."/>
            <person name="William W."/>
        </authorList>
    </citation>
    <scope>NUCLEOTIDE SEQUENCE [LARGE SCALE GENOMIC DNA]</scope>
    <source>
        <strain evidence="2">DB21MT-2</strain>
    </source>
</reference>
<organism evidence="1 2">
    <name type="scientific">Shewanella benthica</name>
    <dbReference type="NCBI Taxonomy" id="43661"/>
    <lineage>
        <taxon>Bacteria</taxon>
        <taxon>Pseudomonadati</taxon>
        <taxon>Pseudomonadota</taxon>
        <taxon>Gammaproteobacteria</taxon>
        <taxon>Alteromonadales</taxon>
        <taxon>Shewanellaceae</taxon>
        <taxon>Shewanella</taxon>
    </lineage>
</organism>
<sequence length="63" mass="6824">MICINKRLKRVAVLFVLCGWGYSVNGSIAECYCYCLCKKGVMLCAINIVGCQCLTGIKGKSAL</sequence>
<dbReference type="KEGG" id="sbk:SHEWBE_3039"/>
<accession>A0A330M4I0</accession>
<dbReference type="Proteomes" id="UP000250123">
    <property type="component" value="Chromosome SHEWBE"/>
</dbReference>
<evidence type="ECO:0000313" key="1">
    <source>
        <dbReference type="EMBL" id="SQH77002.1"/>
    </source>
</evidence>
<dbReference type="AlphaFoldDB" id="A0A330M4I0"/>
<gene>
    <name evidence="1" type="ORF">SHEWBE_3039</name>
</gene>
<evidence type="ECO:0000313" key="2">
    <source>
        <dbReference type="Proteomes" id="UP000250123"/>
    </source>
</evidence>
<dbReference type="EMBL" id="LS483452">
    <property type="protein sequence ID" value="SQH77002.1"/>
    <property type="molecule type" value="Genomic_DNA"/>
</dbReference>
<proteinExistence type="predicted"/>
<name>A0A330M4I0_9GAMM</name>
<protein>
    <submittedName>
        <fullName evidence="1">Uncharacterized protein</fullName>
    </submittedName>
</protein>